<evidence type="ECO:0000313" key="3">
    <source>
        <dbReference type="EMBL" id="KAK6635920.1"/>
    </source>
</evidence>
<name>A0ABR1B6S1_POLSC</name>
<keyword evidence="4" id="KW-1185">Reference proteome</keyword>
<feature type="region of interest" description="Disordered" evidence="2">
    <location>
        <begin position="198"/>
        <end position="218"/>
    </location>
</feature>
<feature type="region of interest" description="Disordered" evidence="2">
    <location>
        <begin position="1"/>
        <end position="20"/>
    </location>
</feature>
<accession>A0ABR1B6S1</accession>
<feature type="region of interest" description="Disordered" evidence="2">
    <location>
        <begin position="108"/>
        <end position="141"/>
    </location>
</feature>
<feature type="compositionally biased region" description="Low complexity" evidence="2">
    <location>
        <begin position="112"/>
        <end position="124"/>
    </location>
</feature>
<dbReference type="Proteomes" id="UP001359485">
    <property type="component" value="Unassembled WGS sequence"/>
</dbReference>
<sequence length="324" mass="36781">MDRLNYRKGHETKRLQSSPLGFSPAEQDFVYNDKNKLKKHSHFHKKKCETNSYLSSWPAQARMYPVGQRSFSTPDSSICHYSVPLSFSFEPVSLPIYSALIQPQGNYGIPARNSSNSRKSNSNKLCSQNRKSKGKTNTNSVHEVPAMFNTCRISNGDQQDYTSLPPVNCDVFAPKSVDNNLIFRRRFSDPGIGQLSSDDCFSSKSDDSETSSTQEPEPHDFFILIEQMNDLKKSNSNLRKELQETKLELELLKVNAQSWRSDSDDFKPGALSEAISEIRCAVKLSEEALVSKVTQMVENISEECKEVSFLYHYYLLHVMSQTIS</sequence>
<gene>
    <name evidence="3" type="ORF">RUM44_001174</name>
</gene>
<proteinExistence type="predicted"/>
<evidence type="ECO:0000313" key="4">
    <source>
        <dbReference type="Proteomes" id="UP001359485"/>
    </source>
</evidence>
<reference evidence="3 4" key="1">
    <citation type="submission" date="2023-09" db="EMBL/GenBank/DDBJ databases">
        <title>Genomes of two closely related lineages of the louse Polyplax serrata with different host specificities.</title>
        <authorList>
            <person name="Martinu J."/>
            <person name="Tarabai H."/>
            <person name="Stefka J."/>
            <person name="Hypsa V."/>
        </authorList>
    </citation>
    <scope>NUCLEOTIDE SEQUENCE [LARGE SCALE GENOMIC DNA]</scope>
    <source>
        <strain evidence="3">98ZLc_SE</strain>
    </source>
</reference>
<organism evidence="3 4">
    <name type="scientific">Polyplax serrata</name>
    <name type="common">Common mouse louse</name>
    <dbReference type="NCBI Taxonomy" id="468196"/>
    <lineage>
        <taxon>Eukaryota</taxon>
        <taxon>Metazoa</taxon>
        <taxon>Ecdysozoa</taxon>
        <taxon>Arthropoda</taxon>
        <taxon>Hexapoda</taxon>
        <taxon>Insecta</taxon>
        <taxon>Pterygota</taxon>
        <taxon>Neoptera</taxon>
        <taxon>Paraneoptera</taxon>
        <taxon>Psocodea</taxon>
        <taxon>Troctomorpha</taxon>
        <taxon>Phthiraptera</taxon>
        <taxon>Anoplura</taxon>
        <taxon>Polyplacidae</taxon>
        <taxon>Polyplax</taxon>
    </lineage>
</organism>
<feature type="compositionally biased region" description="Polar residues" evidence="2">
    <location>
        <begin position="125"/>
        <end position="141"/>
    </location>
</feature>
<protein>
    <submittedName>
        <fullName evidence="3">Uncharacterized protein</fullName>
    </submittedName>
</protein>
<comment type="caution">
    <text evidence="3">The sequence shown here is derived from an EMBL/GenBank/DDBJ whole genome shotgun (WGS) entry which is preliminary data.</text>
</comment>
<evidence type="ECO:0000256" key="2">
    <source>
        <dbReference type="SAM" id="MobiDB-lite"/>
    </source>
</evidence>
<feature type="coiled-coil region" evidence="1">
    <location>
        <begin position="225"/>
        <end position="262"/>
    </location>
</feature>
<dbReference type="EMBL" id="JAWJWF010000003">
    <property type="protein sequence ID" value="KAK6635920.1"/>
    <property type="molecule type" value="Genomic_DNA"/>
</dbReference>
<evidence type="ECO:0000256" key="1">
    <source>
        <dbReference type="SAM" id="Coils"/>
    </source>
</evidence>
<feature type="compositionally biased region" description="Basic and acidic residues" evidence="2">
    <location>
        <begin position="1"/>
        <end position="14"/>
    </location>
</feature>
<keyword evidence="1" id="KW-0175">Coiled coil</keyword>